<protein>
    <submittedName>
        <fullName evidence="1">Uncharacterized protein</fullName>
    </submittedName>
</protein>
<gene>
    <name evidence="1" type="ORF">DAETH_05300</name>
</gene>
<name>A0ABM8A9W5_9DEIO</name>
<sequence length="149" mass="16133">MPTDPLVLRGTYQGVMRELRSDGSGSEVTAQLTSTAAYVSKTQCRANGTLNVAGRTYTFTGLRTGDLVTFTAQWSPRYSGIDFEADILLNGEKVGLLMGDFSVPSPPQTRLCVALNNQAYALVVDREEQPFLLHCSSSTTAPPPAWSVR</sequence>
<evidence type="ECO:0000313" key="2">
    <source>
        <dbReference type="Proteomes" id="UP001064971"/>
    </source>
</evidence>
<proteinExistence type="predicted"/>
<organism evidence="1 2">
    <name type="scientific">Deinococcus aetherius</name>
    <dbReference type="NCBI Taxonomy" id="200252"/>
    <lineage>
        <taxon>Bacteria</taxon>
        <taxon>Thermotogati</taxon>
        <taxon>Deinococcota</taxon>
        <taxon>Deinococci</taxon>
        <taxon>Deinococcales</taxon>
        <taxon>Deinococcaceae</taxon>
        <taxon>Deinococcus</taxon>
    </lineage>
</organism>
<accession>A0ABM8A9W5</accession>
<evidence type="ECO:0000313" key="1">
    <source>
        <dbReference type="EMBL" id="BDP40561.1"/>
    </source>
</evidence>
<reference evidence="1" key="1">
    <citation type="submission" date="2022-07" db="EMBL/GenBank/DDBJ databases">
        <title>Complete Genome Sequence of the Radioresistant Bacterium Deinococcus aetherius ST0316, Isolated from the Air Dust collected in Lower Stratosphere above Japan.</title>
        <authorList>
            <person name="Satoh K."/>
            <person name="Hagiwara K."/>
            <person name="Katsumata K."/>
            <person name="Kubo A."/>
            <person name="Yokobori S."/>
            <person name="Yamagishi A."/>
            <person name="Oono Y."/>
            <person name="Narumi I."/>
        </authorList>
    </citation>
    <scope>NUCLEOTIDE SEQUENCE</scope>
    <source>
        <strain evidence="1">ST0316</strain>
    </source>
</reference>
<dbReference type="EMBL" id="AP026560">
    <property type="protein sequence ID" value="BDP40561.1"/>
    <property type="molecule type" value="Genomic_DNA"/>
</dbReference>
<dbReference type="Proteomes" id="UP001064971">
    <property type="component" value="Chromosome"/>
</dbReference>
<keyword evidence="2" id="KW-1185">Reference proteome</keyword>